<evidence type="ECO:0000256" key="5">
    <source>
        <dbReference type="ARBA" id="ARBA00023027"/>
    </source>
</evidence>
<comment type="catalytic activity">
    <reaction evidence="8">
        <text>(6S)-NADHX + ATP = ADP + phosphate + NADH + H(+)</text>
        <dbReference type="Rhea" id="RHEA:19017"/>
        <dbReference type="ChEBI" id="CHEBI:15378"/>
        <dbReference type="ChEBI" id="CHEBI:30616"/>
        <dbReference type="ChEBI" id="CHEBI:43474"/>
        <dbReference type="ChEBI" id="CHEBI:57945"/>
        <dbReference type="ChEBI" id="CHEBI:64074"/>
        <dbReference type="ChEBI" id="CHEBI:456216"/>
        <dbReference type="EC" id="4.2.1.93"/>
    </reaction>
</comment>
<comment type="function">
    <text evidence="8">Catalyzes the dehydration of the S-form of NAD(P)HX at the expense of ATP, which is converted to ADP. Together with NAD(P)HX epimerase, which catalyzes the epimerization of the S- and R-forms, the enzyme allows the repair of both epimers of NAD(P)HX, a damaged form of NAD(P)H that is a result of enzymatic or heat-dependent hydration.</text>
</comment>
<proteinExistence type="inferred from homology"/>
<dbReference type="GO" id="GO:0005737">
    <property type="term" value="C:cytoplasm"/>
    <property type="evidence" value="ECO:0007669"/>
    <property type="project" value="UniProtKB-SubCell"/>
</dbReference>
<dbReference type="OrthoDB" id="8110916at2759"/>
<feature type="binding site" evidence="8">
    <location>
        <position position="109"/>
    </location>
    <ligand>
        <name>(6S)-NADPHX</name>
        <dbReference type="ChEBI" id="CHEBI:64076"/>
    </ligand>
</feature>
<dbReference type="Gene3D" id="3.40.1190.20">
    <property type="match status" value="1"/>
</dbReference>
<dbReference type="EC" id="4.2.1.93" evidence="8"/>
<evidence type="ECO:0000313" key="11">
    <source>
        <dbReference type="Proteomes" id="UP000267251"/>
    </source>
</evidence>
<dbReference type="PROSITE" id="PS01050">
    <property type="entry name" value="YJEF_C_2"/>
    <property type="match status" value="1"/>
</dbReference>
<comment type="catalytic activity">
    <reaction evidence="7 8">
        <text>(6S)-NADPHX + ATP = ADP + phosphate + NADPH + H(+)</text>
        <dbReference type="Rhea" id="RHEA:32231"/>
        <dbReference type="ChEBI" id="CHEBI:15378"/>
        <dbReference type="ChEBI" id="CHEBI:30616"/>
        <dbReference type="ChEBI" id="CHEBI:43474"/>
        <dbReference type="ChEBI" id="CHEBI:57783"/>
        <dbReference type="ChEBI" id="CHEBI:64076"/>
        <dbReference type="ChEBI" id="CHEBI:456216"/>
        <dbReference type="EC" id="4.2.1.93"/>
    </reaction>
</comment>
<evidence type="ECO:0000256" key="3">
    <source>
        <dbReference type="ARBA" id="ARBA00022840"/>
    </source>
</evidence>
<evidence type="ECO:0000256" key="2">
    <source>
        <dbReference type="ARBA" id="ARBA00022741"/>
    </source>
</evidence>
<dbReference type="AlphaFoldDB" id="A0A4P9Y1C3"/>
<keyword evidence="5 8" id="KW-0520">NAD</keyword>
<keyword evidence="8" id="KW-0963">Cytoplasm</keyword>
<evidence type="ECO:0000256" key="8">
    <source>
        <dbReference type="HAMAP-Rule" id="MF_03157"/>
    </source>
</evidence>
<gene>
    <name evidence="10" type="ORF">BJ684DRAFT_11218</name>
</gene>
<keyword evidence="4" id="KW-0521">NADP</keyword>
<dbReference type="PANTHER" id="PTHR12592:SF0">
    <property type="entry name" value="ATP-DEPENDENT (S)-NAD(P)H-HYDRATE DEHYDRATASE"/>
    <property type="match status" value="1"/>
</dbReference>
<evidence type="ECO:0000256" key="6">
    <source>
        <dbReference type="ARBA" id="ARBA00023239"/>
    </source>
</evidence>
<protein>
    <recommendedName>
        <fullName evidence="8">ATP-dependent (S)-NAD(P)H-hydrate dehydratase</fullName>
        <ecNumber evidence="8">4.2.1.93</ecNumber>
    </recommendedName>
    <alternativeName>
        <fullName evidence="8">ATP-dependent NAD(P)HX dehydratase</fullName>
    </alternativeName>
</protein>
<feature type="domain" description="YjeF C-terminal" evidence="9">
    <location>
        <begin position="4"/>
        <end position="317"/>
    </location>
</feature>
<feature type="binding site" evidence="8">
    <location>
        <begin position="204"/>
        <end position="208"/>
    </location>
    <ligand>
        <name>ATP</name>
        <dbReference type="ChEBI" id="CHEBI:30616"/>
    </ligand>
</feature>
<dbReference type="GO" id="GO:0110051">
    <property type="term" value="P:metabolite repair"/>
    <property type="evidence" value="ECO:0007669"/>
    <property type="project" value="TreeGrafter"/>
</dbReference>
<evidence type="ECO:0000256" key="7">
    <source>
        <dbReference type="ARBA" id="ARBA00047472"/>
    </source>
</evidence>
<dbReference type="SUPFAM" id="SSF53613">
    <property type="entry name" value="Ribokinase-like"/>
    <property type="match status" value="1"/>
</dbReference>
<organism evidence="10 11">
    <name type="scientific">Piptocephalis cylindrospora</name>
    <dbReference type="NCBI Taxonomy" id="1907219"/>
    <lineage>
        <taxon>Eukaryota</taxon>
        <taxon>Fungi</taxon>
        <taxon>Fungi incertae sedis</taxon>
        <taxon>Zoopagomycota</taxon>
        <taxon>Zoopagomycotina</taxon>
        <taxon>Zoopagomycetes</taxon>
        <taxon>Zoopagales</taxon>
        <taxon>Piptocephalidaceae</taxon>
        <taxon>Piptocephalis</taxon>
    </lineage>
</organism>
<keyword evidence="10" id="KW-0418">Kinase</keyword>
<evidence type="ECO:0000256" key="4">
    <source>
        <dbReference type="ARBA" id="ARBA00022857"/>
    </source>
</evidence>
<feature type="binding site" evidence="8">
    <location>
        <begin position="162"/>
        <end position="168"/>
    </location>
    <ligand>
        <name>(6S)-NADPHX</name>
        <dbReference type="ChEBI" id="CHEBI:64076"/>
    </ligand>
</feature>
<dbReference type="InterPro" id="IPR000631">
    <property type="entry name" value="CARKD"/>
</dbReference>
<comment type="similarity">
    <text evidence="8">Belongs to the NnrD/CARKD family.</text>
</comment>
<sequence length="322" mass="34543">MKPSVSKVLQLIPPLSPTLHKGQAGRVGVLGGSVDYSGAPYYSAMSAMKLGADLAFVVSDARAAGTIQGYSPDLIVLPYLHPNEGSLEEDVKAVEGLFPRIHSLVVGPGLSRNAELLDRAAEAIKGARDRDMPVVIDADGLYLIQKRPELVKGNKRAVLTPNVMEFKRLCEAMGVDGQGKDGEDEWGTARRLSQAFGGVTIVQKGPSDLICNENHSFRADNEGGLKRCGGQGDVLSGILGATLAWGHHCMPSIRKEAKEGGKELPGLPLSPEEVTPMAAYLSCTLVRECSRRAFSQHGRSMQTSDMLEHIGESLVRMEQSKL</sequence>
<dbReference type="InterPro" id="IPR017953">
    <property type="entry name" value="Carbohydrate_kinase_pred_CS"/>
</dbReference>
<keyword evidence="10" id="KW-0808">Transferase</keyword>
<feature type="binding site" evidence="8">
    <location>
        <position position="233"/>
    </location>
    <ligand>
        <name>(6S)-NADPHX</name>
        <dbReference type="ChEBI" id="CHEBI:64076"/>
    </ligand>
</feature>
<keyword evidence="1 8" id="KW-0597">Phosphoprotein</keyword>
<keyword evidence="6 8" id="KW-0456">Lyase</keyword>
<dbReference type="NCBIfam" id="TIGR00196">
    <property type="entry name" value="yjeF_cterm"/>
    <property type="match status" value="1"/>
</dbReference>
<evidence type="ECO:0000313" key="10">
    <source>
        <dbReference type="EMBL" id="RKP12636.1"/>
    </source>
</evidence>
<dbReference type="CDD" id="cd01171">
    <property type="entry name" value="YXKO-related"/>
    <property type="match status" value="1"/>
</dbReference>
<dbReference type="Pfam" id="PF01256">
    <property type="entry name" value="Carb_kinase"/>
    <property type="match status" value="1"/>
</dbReference>
<keyword evidence="11" id="KW-1185">Reference proteome</keyword>
<feature type="binding site" evidence="8">
    <location>
        <begin position="223"/>
        <end position="232"/>
    </location>
    <ligand>
        <name>ATP</name>
        <dbReference type="ChEBI" id="CHEBI:30616"/>
    </ligand>
</feature>
<dbReference type="Proteomes" id="UP000267251">
    <property type="component" value="Unassembled WGS sequence"/>
</dbReference>
<comment type="subcellular location">
    <subcellularLocation>
        <location evidence="8">Cytoplasm</location>
    </subcellularLocation>
</comment>
<dbReference type="GO" id="GO:0016301">
    <property type="term" value="F:kinase activity"/>
    <property type="evidence" value="ECO:0007669"/>
    <property type="project" value="UniProtKB-KW"/>
</dbReference>
<dbReference type="GO" id="GO:0047453">
    <property type="term" value="F:ATP-dependent NAD(P)H-hydrate dehydratase activity"/>
    <property type="evidence" value="ECO:0007669"/>
    <property type="project" value="UniProtKB-UniRule"/>
</dbReference>
<evidence type="ECO:0000256" key="1">
    <source>
        <dbReference type="ARBA" id="ARBA00022553"/>
    </source>
</evidence>
<evidence type="ECO:0000259" key="9">
    <source>
        <dbReference type="PROSITE" id="PS51383"/>
    </source>
</evidence>
<dbReference type="PROSITE" id="PS51383">
    <property type="entry name" value="YJEF_C_3"/>
    <property type="match status" value="1"/>
</dbReference>
<dbReference type="FunFam" id="3.40.1190.20:FF:000023">
    <property type="entry name" value="ATP-dependent (S)-NAD(P)H-hydrate dehydratase"/>
    <property type="match status" value="1"/>
</dbReference>
<reference evidence="11" key="1">
    <citation type="journal article" date="2018" name="Nat. Microbiol.">
        <title>Leveraging single-cell genomics to expand the fungal tree of life.</title>
        <authorList>
            <person name="Ahrendt S.R."/>
            <person name="Quandt C.A."/>
            <person name="Ciobanu D."/>
            <person name="Clum A."/>
            <person name="Salamov A."/>
            <person name="Andreopoulos B."/>
            <person name="Cheng J.F."/>
            <person name="Woyke T."/>
            <person name="Pelin A."/>
            <person name="Henrissat B."/>
            <person name="Reynolds N.K."/>
            <person name="Benny G.L."/>
            <person name="Smith M.E."/>
            <person name="James T.Y."/>
            <person name="Grigoriev I.V."/>
        </authorList>
    </citation>
    <scope>NUCLEOTIDE SEQUENCE [LARGE SCALE GENOMIC DNA]</scope>
</reference>
<dbReference type="HAMAP" id="MF_01965">
    <property type="entry name" value="NADHX_dehydratase"/>
    <property type="match status" value="1"/>
</dbReference>
<keyword evidence="2 8" id="KW-0547">Nucleotide-binding</keyword>
<dbReference type="PANTHER" id="PTHR12592">
    <property type="entry name" value="ATP-DEPENDENT (S)-NAD(P)H-HYDRATE DEHYDRATASE FAMILY MEMBER"/>
    <property type="match status" value="1"/>
</dbReference>
<dbReference type="GO" id="GO:0046496">
    <property type="term" value="P:nicotinamide nucleotide metabolic process"/>
    <property type="evidence" value="ECO:0007669"/>
    <property type="project" value="UniProtKB-UniRule"/>
</dbReference>
<comment type="cofactor">
    <cofactor evidence="8">
        <name>Mg(2+)</name>
        <dbReference type="ChEBI" id="CHEBI:18420"/>
    </cofactor>
</comment>
<dbReference type="InterPro" id="IPR029056">
    <property type="entry name" value="Ribokinase-like"/>
</dbReference>
<name>A0A4P9Y1C3_9FUNG</name>
<dbReference type="GO" id="GO:0005524">
    <property type="term" value="F:ATP binding"/>
    <property type="evidence" value="ECO:0007669"/>
    <property type="project" value="UniProtKB-KW"/>
</dbReference>
<accession>A0A4P9Y1C3</accession>
<keyword evidence="3 8" id="KW-0067">ATP-binding</keyword>
<dbReference type="EMBL" id="KZ988258">
    <property type="protein sequence ID" value="RKP12636.1"/>
    <property type="molecule type" value="Genomic_DNA"/>
</dbReference>